<accession>A0A229RDV4</accession>
<sequence length="783" mass="85713">MVDPVADEQLRALLGALKTRSGLSYEKLAERASCSRGAALNYVTKPGHGRGESGLKALLAAMGADAVESAEALRLLKLTRPGDVAPDEVGFAAAAAMADCTVWEMERFTPAEASVHAAIDRGAQAPGEHRLMAPPPYVPRVHDAALRSDITAAAGGDLSALIMLRGDSSTGKTRSLHEALRALCPGWAVVRPRSAAALRGLAASDVLSRRPCVLWLNDLHKFLGADGTGLSLDVLRDLLAVQRKHPVVAVGSLWAEALSDATTEEDRHSDTIDLLVTDNEWVRWHDVKPDLVASERVSARELALRSGDARLDEALIDRDRVGFAQTLAGAFELLQRYTNAPHRLNRLLLDAAADSRRLGHTHALPPALLRDITLGLWREERGRTSPPEGWFDGALAYTTKPLRSAQGVRALIPLDDSAAEHGTAGYDLADYLDQHLQRVRRKIPPPASFWDACLAHAPQSQVHHLGQRACQRLLYDHAIGLHRRAAEAGDLRALAEWAAILRLRDDLDGLTALSTDRPESCVFLELARLRARQGMLAPAKQAWHQAEAADRLDQADRVLADIGARDPLWAARQWRELAAAGSIRPYRLITKLYELGLLPEAIAECRSLLRRDADMPLLLLTLQDKAGDDEANLRLLEGFHELKEKKYNPIVRRLTGTPAAPRGNDIRSVAARLHEDGDLPKLREHSEKYPDKIVRRHLTELLLAADLEDEARDLAERSGGASRAYVAFLIRLARWRDLGRLIAEGDNAASTSLRLHLDGAQDLDDTALRIKQHGLDTDGTIAG</sequence>
<evidence type="ECO:0000313" key="2">
    <source>
        <dbReference type="Proteomes" id="UP000215563"/>
    </source>
</evidence>
<gene>
    <name evidence="1" type="ORF">CFP75_33065</name>
</gene>
<name>A0A229RDV4_AMYAL</name>
<dbReference type="Proteomes" id="UP000215563">
    <property type="component" value="Unassembled WGS sequence"/>
</dbReference>
<dbReference type="EMBL" id="NMQU01000111">
    <property type="protein sequence ID" value="OXM44853.1"/>
    <property type="molecule type" value="Genomic_DNA"/>
</dbReference>
<reference evidence="1 2" key="1">
    <citation type="submission" date="2017-07" db="EMBL/GenBank/DDBJ databases">
        <title>Amycolatopsis alba DSM 44262 Genome sequencing and assembly.</title>
        <authorList>
            <person name="Kaur N."/>
            <person name="Mayilraj S."/>
        </authorList>
    </citation>
    <scope>NUCLEOTIDE SEQUENCE [LARGE SCALE GENOMIC DNA]</scope>
    <source>
        <strain evidence="1 2">DSM 44262</strain>
    </source>
</reference>
<protein>
    <submittedName>
        <fullName evidence="1">Uncharacterized protein</fullName>
    </submittedName>
</protein>
<comment type="caution">
    <text evidence="1">The sequence shown here is derived from an EMBL/GenBank/DDBJ whole genome shotgun (WGS) entry which is preliminary data.</text>
</comment>
<keyword evidence="2" id="KW-1185">Reference proteome</keyword>
<organism evidence="1 2">
    <name type="scientific">Amycolatopsis alba DSM 44262</name>
    <dbReference type="NCBI Taxonomy" id="1125972"/>
    <lineage>
        <taxon>Bacteria</taxon>
        <taxon>Bacillati</taxon>
        <taxon>Actinomycetota</taxon>
        <taxon>Actinomycetes</taxon>
        <taxon>Pseudonocardiales</taxon>
        <taxon>Pseudonocardiaceae</taxon>
        <taxon>Amycolatopsis</taxon>
    </lineage>
</organism>
<proteinExistence type="predicted"/>
<evidence type="ECO:0000313" key="1">
    <source>
        <dbReference type="EMBL" id="OXM44853.1"/>
    </source>
</evidence>
<dbReference type="AlphaFoldDB" id="A0A229RDV4"/>